<dbReference type="Gene3D" id="2.60.40.1120">
    <property type="entry name" value="Carboxypeptidase-like, regulatory domain"/>
    <property type="match status" value="1"/>
</dbReference>
<gene>
    <name evidence="2" type="ORF">ACFQBQ_11590</name>
</gene>
<dbReference type="RefSeq" id="WP_263369906.1">
    <property type="nucleotide sequence ID" value="NZ_JAGSYD010000001.1"/>
</dbReference>
<protein>
    <submittedName>
        <fullName evidence="2">Carboxypeptidase-like regulatory domain-containing protein</fullName>
    </submittedName>
</protein>
<dbReference type="SUPFAM" id="SSF49464">
    <property type="entry name" value="Carboxypeptidase regulatory domain-like"/>
    <property type="match status" value="1"/>
</dbReference>
<organism evidence="2 3">
    <name type="scientific">Granulicella cerasi</name>
    <dbReference type="NCBI Taxonomy" id="741063"/>
    <lineage>
        <taxon>Bacteria</taxon>
        <taxon>Pseudomonadati</taxon>
        <taxon>Acidobacteriota</taxon>
        <taxon>Terriglobia</taxon>
        <taxon>Terriglobales</taxon>
        <taxon>Acidobacteriaceae</taxon>
        <taxon>Granulicella</taxon>
    </lineage>
</organism>
<evidence type="ECO:0000256" key="1">
    <source>
        <dbReference type="SAM" id="SignalP"/>
    </source>
</evidence>
<sequence length="133" mass="14129">MTTTTMTTMSKRLAGALALSAALLVCGVAVVSSSPVTRAQSPTGQPAVRTVEGTVNGKDGKPIENAVVYIKDTKTLSIKSYLTDAKGYFHFGQLSLSSDYDVWAELNGAKSKTKSVSMFNSKPNLSYTLKLSE</sequence>
<feature type="chain" id="PRO_5047029480" evidence="1">
    <location>
        <begin position="32"/>
        <end position="133"/>
    </location>
</feature>
<reference evidence="3" key="1">
    <citation type="journal article" date="2019" name="Int. J. Syst. Evol. Microbiol.">
        <title>The Global Catalogue of Microorganisms (GCM) 10K type strain sequencing project: providing services to taxonomists for standard genome sequencing and annotation.</title>
        <authorList>
            <consortium name="The Broad Institute Genomics Platform"/>
            <consortium name="The Broad Institute Genome Sequencing Center for Infectious Disease"/>
            <person name="Wu L."/>
            <person name="Ma J."/>
        </authorList>
    </citation>
    <scope>NUCLEOTIDE SEQUENCE [LARGE SCALE GENOMIC DNA]</scope>
    <source>
        <strain evidence="3">CGMCC 1.16026</strain>
    </source>
</reference>
<keyword evidence="1" id="KW-0732">Signal</keyword>
<comment type="caution">
    <text evidence="2">The sequence shown here is derived from an EMBL/GenBank/DDBJ whole genome shotgun (WGS) entry which is preliminary data.</text>
</comment>
<name>A0ABW1ZBJ0_9BACT</name>
<dbReference type="Proteomes" id="UP001596391">
    <property type="component" value="Unassembled WGS sequence"/>
</dbReference>
<dbReference type="EMBL" id="JBHSWI010000001">
    <property type="protein sequence ID" value="MFC6646213.1"/>
    <property type="molecule type" value="Genomic_DNA"/>
</dbReference>
<accession>A0ABW1ZBJ0</accession>
<keyword evidence="3" id="KW-1185">Reference proteome</keyword>
<evidence type="ECO:0000313" key="3">
    <source>
        <dbReference type="Proteomes" id="UP001596391"/>
    </source>
</evidence>
<evidence type="ECO:0000313" key="2">
    <source>
        <dbReference type="EMBL" id="MFC6646213.1"/>
    </source>
</evidence>
<proteinExistence type="predicted"/>
<dbReference type="Pfam" id="PF13620">
    <property type="entry name" value="CarboxypepD_reg"/>
    <property type="match status" value="1"/>
</dbReference>
<feature type="signal peptide" evidence="1">
    <location>
        <begin position="1"/>
        <end position="31"/>
    </location>
</feature>
<dbReference type="InterPro" id="IPR008969">
    <property type="entry name" value="CarboxyPept-like_regulatory"/>
</dbReference>